<evidence type="ECO:0000313" key="5">
    <source>
        <dbReference type="EMBL" id="CAF3906056.1"/>
    </source>
</evidence>
<dbReference type="AlphaFoldDB" id="A0A815PN80"/>
<organism evidence="3 8">
    <name type="scientific">Rotaria sordida</name>
    <dbReference type="NCBI Taxonomy" id="392033"/>
    <lineage>
        <taxon>Eukaryota</taxon>
        <taxon>Metazoa</taxon>
        <taxon>Spiralia</taxon>
        <taxon>Gnathifera</taxon>
        <taxon>Rotifera</taxon>
        <taxon>Eurotatoria</taxon>
        <taxon>Bdelloidea</taxon>
        <taxon>Philodinida</taxon>
        <taxon>Philodinidae</taxon>
        <taxon>Rotaria</taxon>
    </lineage>
</organism>
<dbReference type="EMBL" id="CAJOBD010003225">
    <property type="protein sequence ID" value="CAF3935979.1"/>
    <property type="molecule type" value="Genomic_DNA"/>
</dbReference>
<evidence type="ECO:0000313" key="3">
    <source>
        <dbReference type="EMBL" id="CAF1451737.1"/>
    </source>
</evidence>
<evidence type="ECO:0000313" key="2">
    <source>
        <dbReference type="EMBL" id="CAF1376390.1"/>
    </source>
</evidence>
<dbReference type="EMBL" id="CAJNOT010000765">
    <property type="protein sequence ID" value="CAF1075879.1"/>
    <property type="molecule type" value="Genomic_DNA"/>
</dbReference>
<evidence type="ECO:0000313" key="1">
    <source>
        <dbReference type="EMBL" id="CAF1075879.1"/>
    </source>
</evidence>
<dbReference type="EMBL" id="CAJOAX010004440">
    <property type="protein sequence ID" value="CAF3906039.1"/>
    <property type="molecule type" value="Genomic_DNA"/>
</dbReference>
<accession>A0A815PN80</accession>
<dbReference type="EMBL" id="CAJNOU010004703">
    <property type="protein sequence ID" value="CAF1451737.1"/>
    <property type="molecule type" value="Genomic_DNA"/>
</dbReference>
<dbReference type="EMBL" id="CAJNOO010004295">
    <property type="protein sequence ID" value="CAF1376390.1"/>
    <property type="molecule type" value="Genomic_DNA"/>
</dbReference>
<evidence type="ECO:0000313" key="7">
    <source>
        <dbReference type="EMBL" id="CAF4089654.1"/>
    </source>
</evidence>
<dbReference type="Proteomes" id="UP000663823">
    <property type="component" value="Unassembled WGS sequence"/>
</dbReference>
<protein>
    <submittedName>
        <fullName evidence="3">Uncharacterized protein</fullName>
    </submittedName>
</protein>
<evidence type="ECO:0000313" key="8">
    <source>
        <dbReference type="Proteomes" id="UP000663889"/>
    </source>
</evidence>
<dbReference type="EMBL" id="CAJOAX010004440">
    <property type="protein sequence ID" value="CAF3906056.1"/>
    <property type="molecule type" value="Genomic_DNA"/>
</dbReference>
<dbReference type="EMBL" id="CAJOBE010009647">
    <property type="protein sequence ID" value="CAF4089654.1"/>
    <property type="molecule type" value="Genomic_DNA"/>
</dbReference>
<proteinExistence type="predicted"/>
<dbReference type="Proteomes" id="UP000663882">
    <property type="component" value="Unassembled WGS sequence"/>
</dbReference>
<evidence type="ECO:0000313" key="4">
    <source>
        <dbReference type="EMBL" id="CAF3906039.1"/>
    </source>
</evidence>
<comment type="caution">
    <text evidence="3">The sequence shown here is derived from an EMBL/GenBank/DDBJ whole genome shotgun (WGS) entry which is preliminary data.</text>
</comment>
<dbReference type="Proteomes" id="UP000663836">
    <property type="component" value="Unassembled WGS sequence"/>
</dbReference>
<dbReference type="Proteomes" id="UP000663874">
    <property type="component" value="Unassembled WGS sequence"/>
</dbReference>
<sequence length="71" mass="8386">MLVILFSIPDGLERIYELYSDITNVISDINNIFVFLDTTLYGQDHELNDDKAYYMFRELKTFSIVQLVNIM</sequence>
<evidence type="ECO:0000313" key="6">
    <source>
        <dbReference type="EMBL" id="CAF3935979.1"/>
    </source>
</evidence>
<gene>
    <name evidence="7" type="ORF">FNK824_LOCUS30822</name>
    <name evidence="6" type="ORF">JBS370_LOCUS22722</name>
    <name evidence="4" type="ORF">OTI717_LOCUS24042</name>
    <name evidence="5" type="ORF">OTI717_LOCUS24043</name>
    <name evidence="2" type="ORF">RFH988_LOCUS33612</name>
    <name evidence="3" type="ORF">SEV965_LOCUS33720</name>
    <name evidence="1" type="ORF">ZHD862_LOCUS16323</name>
</gene>
<name>A0A815PN80_9BILA</name>
<reference evidence="3" key="1">
    <citation type="submission" date="2021-02" db="EMBL/GenBank/DDBJ databases">
        <authorList>
            <person name="Nowell W R."/>
        </authorList>
    </citation>
    <scope>NUCLEOTIDE SEQUENCE</scope>
</reference>
<dbReference type="OrthoDB" id="5834362at2759"/>
<dbReference type="Proteomes" id="UP000663864">
    <property type="component" value="Unassembled WGS sequence"/>
</dbReference>
<dbReference type="Proteomes" id="UP000663889">
    <property type="component" value="Unassembled WGS sequence"/>
</dbReference>